<dbReference type="GO" id="GO:0016787">
    <property type="term" value="F:hydrolase activity"/>
    <property type="evidence" value="ECO:0007669"/>
    <property type="project" value="UniProtKB-KW"/>
</dbReference>
<dbReference type="Gene3D" id="3.40.50.1820">
    <property type="entry name" value="alpha/beta hydrolase"/>
    <property type="match status" value="1"/>
</dbReference>
<name>A0ABY3SNS6_9BACL</name>
<proteinExistence type="predicted"/>
<dbReference type="RefSeq" id="WP_235122223.1">
    <property type="nucleotide sequence ID" value="NZ_CP090978.1"/>
</dbReference>
<dbReference type="PANTHER" id="PTHR43433:SF4">
    <property type="entry name" value="NON-HEME CHLOROPEROXIDASE-RELATED"/>
    <property type="match status" value="1"/>
</dbReference>
<keyword evidence="3" id="KW-1185">Reference proteome</keyword>
<feature type="domain" description="AB hydrolase-1" evidence="1">
    <location>
        <begin position="21"/>
        <end position="259"/>
    </location>
</feature>
<evidence type="ECO:0000259" key="1">
    <source>
        <dbReference type="Pfam" id="PF00561"/>
    </source>
</evidence>
<dbReference type="SUPFAM" id="SSF53474">
    <property type="entry name" value="alpha/beta-Hydrolases"/>
    <property type="match status" value="1"/>
</dbReference>
<evidence type="ECO:0000313" key="2">
    <source>
        <dbReference type="EMBL" id="UJF35662.1"/>
    </source>
</evidence>
<dbReference type="InterPro" id="IPR029058">
    <property type="entry name" value="AB_hydrolase_fold"/>
</dbReference>
<dbReference type="PRINTS" id="PR00111">
    <property type="entry name" value="ABHYDROLASE"/>
</dbReference>
<sequence length="275" mass="31277">MPFLTTKDATCLYYKDWGLGKPVVFVSGWGLSAEMWNYQMIDLTARGLRCIAYDRRGHRRSDDPGHGYHYDTLADDLAALIDHLHLQDVMLVAHSMGSGEIVRYLTRYGSEKVKQCVFIGTTLPFPLKSDDNPSGFDRSLIDINRSMWKKDFPRWLQVNAAPYFGAGLPGCEVTPEMTEWTKSDMLQTSLKAILDCNLTLIETDFRAEMHDISVPTLFIHGDSDRSMPVEMSGKIAVKLVPNARFHLYENAPHGLYITHMERINNDLMAFALHEQ</sequence>
<reference evidence="2 3" key="1">
    <citation type="journal article" date="2024" name="Int. J. Syst. Evol. Microbiol.">
        <title>Paenibacillus hexagrammi sp. nov., a novel bacterium isolated from the gut content of Hexagrammos agrammus.</title>
        <authorList>
            <person name="Jung H.K."/>
            <person name="Kim D.G."/>
            <person name="Zin H."/>
            <person name="Park J."/>
            <person name="Jung H."/>
            <person name="Kim Y.O."/>
            <person name="Kong H.J."/>
            <person name="Kim J.W."/>
            <person name="Kim Y.S."/>
        </authorList>
    </citation>
    <scope>NUCLEOTIDE SEQUENCE [LARGE SCALE GENOMIC DNA]</scope>
    <source>
        <strain evidence="2 3">YPD9-1</strain>
    </source>
</reference>
<keyword evidence="2" id="KW-0378">Hydrolase</keyword>
<dbReference type="Pfam" id="PF00561">
    <property type="entry name" value="Abhydrolase_1"/>
    <property type="match status" value="1"/>
</dbReference>
<accession>A0ABY3SNS6</accession>
<dbReference type="InterPro" id="IPR050471">
    <property type="entry name" value="AB_hydrolase"/>
</dbReference>
<dbReference type="Proteomes" id="UP001649230">
    <property type="component" value="Chromosome"/>
</dbReference>
<organism evidence="2 3">
    <name type="scientific">Paenibacillus hexagrammi</name>
    <dbReference type="NCBI Taxonomy" id="2908839"/>
    <lineage>
        <taxon>Bacteria</taxon>
        <taxon>Bacillati</taxon>
        <taxon>Bacillota</taxon>
        <taxon>Bacilli</taxon>
        <taxon>Bacillales</taxon>
        <taxon>Paenibacillaceae</taxon>
        <taxon>Paenibacillus</taxon>
    </lineage>
</organism>
<gene>
    <name evidence="2" type="ORF">L0M14_11555</name>
</gene>
<dbReference type="EMBL" id="CP090978">
    <property type="protein sequence ID" value="UJF35662.1"/>
    <property type="molecule type" value="Genomic_DNA"/>
</dbReference>
<dbReference type="InterPro" id="IPR000073">
    <property type="entry name" value="AB_hydrolase_1"/>
</dbReference>
<evidence type="ECO:0000313" key="3">
    <source>
        <dbReference type="Proteomes" id="UP001649230"/>
    </source>
</evidence>
<protein>
    <submittedName>
        <fullName evidence="2">Alpha/beta hydrolase</fullName>
    </submittedName>
</protein>
<dbReference type="PANTHER" id="PTHR43433">
    <property type="entry name" value="HYDROLASE, ALPHA/BETA FOLD FAMILY PROTEIN"/>
    <property type="match status" value="1"/>
</dbReference>